<accession>A0ABS5UV07</accession>
<dbReference type="PANTHER" id="PTHR38792:SF3">
    <property type="entry name" value="BNR_ASP-BOX REPEAT DOMAIN PROTEIN (AFU_ORTHOLOGUE AFUA_7G06430)-RELATED"/>
    <property type="match status" value="1"/>
</dbReference>
<gene>
    <name evidence="5" type="ORF">JS530_01855</name>
</gene>
<keyword evidence="2" id="KW-0812">Transmembrane</keyword>
<keyword evidence="6" id="KW-1185">Reference proteome</keyword>
<keyword evidence="2" id="KW-1133">Transmembrane helix</keyword>
<dbReference type="InterPro" id="IPR000772">
    <property type="entry name" value="Ricin_B_lectin"/>
</dbReference>
<sequence length="693" mass="73369">MQHDRRRNIGRGAAVLAVASTLLSGALIAPAAHAYTSVPNTVYQATDAQWATANKANAVLYPKVAQLESGRLLMTFERSLGEPVGQTLPIYKSDDYGTSWQPLTEVKSPAELTAGTSREADFTKYTSNWTNPYLYTLPQDVGNLKKGTMLLASIVSGDDIYRNDMLAQNADWKPNSDGDRKDMALALYASTDGKGEQWEFLNIVAGGGWEGAYGNHFSSENTNKQNDPVWEPFLMVYDNKLVCYYSDENEYDAADYNSQTGEVTIAADNDTAADPIGQVLVHRTWDGTAAGTWSGLVIDEKGYTFSGGELGKGRPGMTTVAPTTDGKWMMTFEWWGGGTNIQVKIADNPLEFYKVNGQPITNLPNSGGRLATGGSPVLVNLPDGRILYNAPGGGNDVWVNETGASDGVWKRYKTTVGAGYSRNLTYVPQTGRVVIAQGNFGSKTIKAGEVDLGHSAGAYYQLINKKTGLAIGTGGNTQDPPYGNGDKADIVTETADTNAETQYWHALKSDDVEADVGAAVGADDSVTFLNKSGGRSLAVWGGDGSAVLTQWVDDGGVDKSWTLEEAGDGYVRLLNGKTGTYATPSSDAAGAQVGFADKTDDDAQLWKLVAEAEPDPEPEPGPTTPTDPNTPTDPDAGKGEGAGGGQNNQATADNKFGALSLTGSDIAGLAAAGVTLLLIGGIVIALRRRSRLG</sequence>
<dbReference type="SUPFAM" id="SSF50370">
    <property type="entry name" value="Ricin B-like lectins"/>
    <property type="match status" value="1"/>
</dbReference>
<dbReference type="PROSITE" id="PS51318">
    <property type="entry name" value="TAT"/>
    <property type="match status" value="1"/>
</dbReference>
<dbReference type="RefSeq" id="WP_214375510.1">
    <property type="nucleotide sequence ID" value="NZ_JAFEJU010000001.1"/>
</dbReference>
<feature type="signal peptide" evidence="3">
    <location>
        <begin position="1"/>
        <end position="34"/>
    </location>
</feature>
<keyword evidence="3" id="KW-0732">Signal</keyword>
<proteinExistence type="predicted"/>
<dbReference type="SUPFAM" id="SSF50939">
    <property type="entry name" value="Sialidases"/>
    <property type="match status" value="1"/>
</dbReference>
<evidence type="ECO:0000313" key="6">
    <source>
        <dbReference type="Proteomes" id="UP000711736"/>
    </source>
</evidence>
<comment type="caution">
    <text evidence="5">The sequence shown here is derived from an EMBL/GenBank/DDBJ whole genome shotgun (WGS) entry which is preliminary data.</text>
</comment>
<evidence type="ECO:0000256" key="2">
    <source>
        <dbReference type="SAM" id="Phobius"/>
    </source>
</evidence>
<dbReference type="InterPro" id="IPR006311">
    <property type="entry name" value="TAT_signal"/>
</dbReference>
<dbReference type="Proteomes" id="UP000711736">
    <property type="component" value="Unassembled WGS sequence"/>
</dbReference>
<evidence type="ECO:0000313" key="5">
    <source>
        <dbReference type="EMBL" id="MBT1174268.1"/>
    </source>
</evidence>
<reference evidence="5 6" key="1">
    <citation type="journal article" date="2021" name="Environ. Microbiol.">
        <title>Genetic insights into the dark matter of the mammalian gut microbiota through targeted genome reconstruction.</title>
        <authorList>
            <person name="Lugli G.A."/>
            <person name="Alessandri G."/>
            <person name="Milani C."/>
            <person name="Viappiani A."/>
            <person name="Fontana F."/>
            <person name="Tarracchini C."/>
            <person name="Mancabelli L."/>
            <person name="Argentini C."/>
            <person name="Ruiz L."/>
            <person name="Margolles A."/>
            <person name="van Sinderen D."/>
            <person name="Turroni F."/>
            <person name="Ventura M."/>
        </authorList>
    </citation>
    <scope>NUCLEOTIDE SEQUENCE [LARGE SCALE GENOMIC DNA]</scope>
    <source>
        <strain evidence="5 6">LC6</strain>
    </source>
</reference>
<evidence type="ECO:0000256" key="3">
    <source>
        <dbReference type="SAM" id="SignalP"/>
    </source>
</evidence>
<evidence type="ECO:0000259" key="4">
    <source>
        <dbReference type="Pfam" id="PF14200"/>
    </source>
</evidence>
<dbReference type="EMBL" id="JAFEJU010000001">
    <property type="protein sequence ID" value="MBT1174268.1"/>
    <property type="molecule type" value="Genomic_DNA"/>
</dbReference>
<evidence type="ECO:0000256" key="1">
    <source>
        <dbReference type="SAM" id="MobiDB-lite"/>
    </source>
</evidence>
<dbReference type="CDD" id="cd15482">
    <property type="entry name" value="Sialidase_non-viral"/>
    <property type="match status" value="1"/>
</dbReference>
<dbReference type="InterPro" id="IPR036278">
    <property type="entry name" value="Sialidase_sf"/>
</dbReference>
<dbReference type="Pfam" id="PF14200">
    <property type="entry name" value="RicinB_lectin_2"/>
    <property type="match status" value="1"/>
</dbReference>
<organism evidence="5 6">
    <name type="scientific">Bifidobacterium colobi</name>
    <dbReference type="NCBI Taxonomy" id="2809026"/>
    <lineage>
        <taxon>Bacteria</taxon>
        <taxon>Bacillati</taxon>
        <taxon>Actinomycetota</taxon>
        <taxon>Actinomycetes</taxon>
        <taxon>Bifidobacteriales</taxon>
        <taxon>Bifidobacteriaceae</taxon>
        <taxon>Bifidobacterium</taxon>
    </lineage>
</organism>
<dbReference type="CDD" id="cd00161">
    <property type="entry name" value="beta-trefoil_Ricin-like"/>
    <property type="match status" value="1"/>
</dbReference>
<keyword evidence="2" id="KW-0472">Membrane</keyword>
<dbReference type="Gene3D" id="2.120.10.10">
    <property type="match status" value="1"/>
</dbReference>
<dbReference type="PANTHER" id="PTHR38792">
    <property type="entry name" value="BNR/ASP-BOX REPEAT DOMAIN PROTEIN (AFU_ORTHOLOGUE AFUA_7G06430)-RELATED"/>
    <property type="match status" value="1"/>
</dbReference>
<dbReference type="Gene3D" id="2.80.10.50">
    <property type="match status" value="1"/>
</dbReference>
<feature type="region of interest" description="Disordered" evidence="1">
    <location>
        <begin position="612"/>
        <end position="651"/>
    </location>
</feature>
<feature type="domain" description="Ricin B lectin" evidence="4">
    <location>
        <begin position="522"/>
        <end position="593"/>
    </location>
</feature>
<protein>
    <submittedName>
        <fullName evidence="5">RICIN domain-containing protein</fullName>
    </submittedName>
</protein>
<feature type="chain" id="PRO_5045796295" evidence="3">
    <location>
        <begin position="35"/>
        <end position="693"/>
    </location>
</feature>
<feature type="transmembrane region" description="Helical" evidence="2">
    <location>
        <begin position="666"/>
        <end position="686"/>
    </location>
</feature>
<dbReference type="InterPro" id="IPR035992">
    <property type="entry name" value="Ricin_B-like_lectins"/>
</dbReference>
<name>A0ABS5UV07_9BIFI</name>